<dbReference type="GO" id="GO:0005524">
    <property type="term" value="F:ATP binding"/>
    <property type="evidence" value="ECO:0007669"/>
    <property type="project" value="UniProtKB-KW"/>
</dbReference>
<dbReference type="EMBL" id="KN823080">
    <property type="protein sequence ID" value="KIO23605.1"/>
    <property type="molecule type" value="Genomic_DNA"/>
</dbReference>
<evidence type="ECO:0000313" key="3">
    <source>
        <dbReference type="EMBL" id="KIO23605.1"/>
    </source>
</evidence>
<reference evidence="3 4" key="1">
    <citation type="submission" date="2014-04" db="EMBL/GenBank/DDBJ databases">
        <authorList>
            <consortium name="DOE Joint Genome Institute"/>
            <person name="Kuo A."/>
            <person name="Girlanda M."/>
            <person name="Perotto S."/>
            <person name="Kohler A."/>
            <person name="Nagy L.G."/>
            <person name="Floudas D."/>
            <person name="Copeland A."/>
            <person name="Barry K.W."/>
            <person name="Cichocki N."/>
            <person name="Veneault-Fourrey C."/>
            <person name="LaButti K."/>
            <person name="Lindquist E.A."/>
            <person name="Lipzen A."/>
            <person name="Lundell T."/>
            <person name="Morin E."/>
            <person name="Murat C."/>
            <person name="Sun H."/>
            <person name="Tunlid A."/>
            <person name="Henrissat B."/>
            <person name="Grigoriev I.V."/>
            <person name="Hibbett D.S."/>
            <person name="Martin F."/>
            <person name="Nordberg H.P."/>
            <person name="Cantor M.N."/>
            <person name="Hua S.X."/>
        </authorList>
    </citation>
    <scope>NUCLEOTIDE SEQUENCE [LARGE SCALE GENOMIC DNA]</scope>
    <source>
        <strain evidence="3 4">MUT 4182</strain>
    </source>
</reference>
<name>A0A0C3Q430_9AGAM</name>
<dbReference type="AlphaFoldDB" id="A0A0C3Q430"/>
<dbReference type="Proteomes" id="UP000054248">
    <property type="component" value="Unassembled WGS sequence"/>
</dbReference>
<reference evidence="4" key="2">
    <citation type="submission" date="2015-01" db="EMBL/GenBank/DDBJ databases">
        <title>Evolutionary Origins and Diversification of the Mycorrhizal Mutualists.</title>
        <authorList>
            <consortium name="DOE Joint Genome Institute"/>
            <consortium name="Mycorrhizal Genomics Consortium"/>
            <person name="Kohler A."/>
            <person name="Kuo A."/>
            <person name="Nagy L.G."/>
            <person name="Floudas D."/>
            <person name="Copeland A."/>
            <person name="Barry K.W."/>
            <person name="Cichocki N."/>
            <person name="Veneault-Fourrey C."/>
            <person name="LaButti K."/>
            <person name="Lindquist E.A."/>
            <person name="Lipzen A."/>
            <person name="Lundell T."/>
            <person name="Morin E."/>
            <person name="Murat C."/>
            <person name="Riley R."/>
            <person name="Ohm R."/>
            <person name="Sun H."/>
            <person name="Tunlid A."/>
            <person name="Henrissat B."/>
            <person name="Grigoriev I.V."/>
            <person name="Hibbett D.S."/>
            <person name="Martin F."/>
        </authorList>
    </citation>
    <scope>NUCLEOTIDE SEQUENCE [LARGE SCALE GENOMIC DNA]</scope>
    <source>
        <strain evidence="4">MUT 4182</strain>
    </source>
</reference>
<sequence length="141" mass="15574">MARCRQPPNSFPKPVSLFFVFFSSPSSPFFPPPNWLVVREHLLHPPNLFLFHSQFSSSSYSPFSSLLSPLLRDAQRQATRAPVPSPISTFSVSSTANKLAAATAYGPDMKISRDADESHIIVHDPGEGTIDVSLLGLGYRW</sequence>
<gene>
    <name evidence="3" type="ORF">M407DRAFT_107835</name>
</gene>
<dbReference type="HOGENOM" id="CLU_1826703_0_0_1"/>
<protein>
    <submittedName>
        <fullName evidence="3">Uncharacterized protein</fullName>
    </submittedName>
</protein>
<dbReference type="Pfam" id="PF00012">
    <property type="entry name" value="HSP70"/>
    <property type="match status" value="1"/>
</dbReference>
<keyword evidence="1" id="KW-0547">Nucleotide-binding</keyword>
<organism evidence="3 4">
    <name type="scientific">Tulasnella calospora MUT 4182</name>
    <dbReference type="NCBI Taxonomy" id="1051891"/>
    <lineage>
        <taxon>Eukaryota</taxon>
        <taxon>Fungi</taxon>
        <taxon>Dikarya</taxon>
        <taxon>Basidiomycota</taxon>
        <taxon>Agaricomycotina</taxon>
        <taxon>Agaricomycetes</taxon>
        <taxon>Cantharellales</taxon>
        <taxon>Tulasnellaceae</taxon>
        <taxon>Tulasnella</taxon>
    </lineage>
</organism>
<proteinExistence type="predicted"/>
<dbReference type="GO" id="GO:0140662">
    <property type="term" value="F:ATP-dependent protein folding chaperone"/>
    <property type="evidence" value="ECO:0007669"/>
    <property type="project" value="InterPro"/>
</dbReference>
<dbReference type="InterPro" id="IPR013126">
    <property type="entry name" value="Hsp_70_fam"/>
</dbReference>
<evidence type="ECO:0000256" key="1">
    <source>
        <dbReference type="ARBA" id="ARBA00022741"/>
    </source>
</evidence>
<evidence type="ECO:0000313" key="4">
    <source>
        <dbReference type="Proteomes" id="UP000054248"/>
    </source>
</evidence>
<accession>A0A0C3Q430</accession>
<keyword evidence="4" id="KW-1185">Reference proteome</keyword>
<keyword evidence="2" id="KW-0067">ATP-binding</keyword>
<evidence type="ECO:0000256" key="2">
    <source>
        <dbReference type="ARBA" id="ARBA00022840"/>
    </source>
</evidence>